<evidence type="ECO:0000313" key="30">
    <source>
        <dbReference type="Proteomes" id="UP000202577"/>
    </source>
</evidence>
<comment type="catalytic activity">
    <reaction evidence="26">
        <text>GTP + H2O = GDP + phosphate + H(+)</text>
        <dbReference type="Rhea" id="RHEA:19669"/>
        <dbReference type="ChEBI" id="CHEBI:15377"/>
        <dbReference type="ChEBI" id="CHEBI:15378"/>
        <dbReference type="ChEBI" id="CHEBI:37565"/>
        <dbReference type="ChEBI" id="CHEBI:43474"/>
        <dbReference type="ChEBI" id="CHEBI:58189"/>
    </reaction>
</comment>
<evidence type="ECO:0000256" key="8">
    <source>
        <dbReference type="ARBA" id="ARBA00022679"/>
    </source>
</evidence>
<keyword evidence="30" id="KW-1185">Reference proteome</keyword>
<evidence type="ECO:0000259" key="27">
    <source>
        <dbReference type="PROSITE" id="PS50526"/>
    </source>
</evidence>
<evidence type="ECO:0000256" key="10">
    <source>
        <dbReference type="ARBA" id="ARBA00022695"/>
    </source>
</evidence>
<keyword evidence="13" id="KW-0067">ATP-binding</keyword>
<dbReference type="GeneID" id="30854358"/>
<evidence type="ECO:0000256" key="17">
    <source>
        <dbReference type="ARBA" id="ARBA00023268"/>
    </source>
</evidence>
<keyword evidence="11" id="KW-0547">Nucleotide-binding</keyword>
<evidence type="ECO:0000256" key="19">
    <source>
        <dbReference type="ARBA" id="ARBA00024499"/>
    </source>
</evidence>
<evidence type="ECO:0000256" key="2">
    <source>
        <dbReference type="ARBA" id="ARBA00012494"/>
    </source>
</evidence>
<dbReference type="RefSeq" id="YP_009336946.1">
    <property type="nucleotide sequence ID" value="NC_032956.1"/>
</dbReference>
<keyword evidence="15" id="KW-0693">Viral RNA replication</keyword>
<evidence type="ECO:0000313" key="29">
    <source>
        <dbReference type="EMBL" id="APG78700.1"/>
    </source>
</evidence>
<dbReference type="InterPro" id="IPR026890">
    <property type="entry name" value="Mononeg_mRNAcap"/>
</dbReference>
<evidence type="ECO:0000256" key="16">
    <source>
        <dbReference type="ARBA" id="ARBA00023042"/>
    </source>
</evidence>
<evidence type="ECO:0000256" key="1">
    <source>
        <dbReference type="ARBA" id="ARBA00004328"/>
    </source>
</evidence>
<keyword evidence="16" id="KW-0506">mRNA capping</keyword>
<dbReference type="GO" id="GO:0044423">
    <property type="term" value="C:virion component"/>
    <property type="evidence" value="ECO:0007669"/>
    <property type="project" value="UniProtKB-KW"/>
</dbReference>
<evidence type="ECO:0000256" key="20">
    <source>
        <dbReference type="ARBA" id="ARBA00026099"/>
    </source>
</evidence>
<keyword evidence="14" id="KW-0946">Virion</keyword>
<evidence type="ECO:0000256" key="4">
    <source>
        <dbReference type="ARBA" id="ARBA00018602"/>
    </source>
</evidence>
<protein>
    <recommendedName>
        <fullName evidence="4">RNA-directed RNA polymerase L</fullName>
        <ecNumber evidence="20">2.1.1.375</ecNumber>
        <ecNumber evidence="2">2.7.7.48</ecNumber>
        <ecNumber evidence="3">2.7.7.88</ecNumber>
    </recommendedName>
    <alternativeName>
        <fullName evidence="21">Large structural protein</fullName>
    </alternativeName>
    <alternativeName>
        <fullName evidence="23">Replicase</fullName>
    </alternativeName>
    <alternativeName>
        <fullName evidence="22">Transcriptase</fullName>
    </alternativeName>
</protein>
<keyword evidence="7" id="KW-0507">mRNA processing</keyword>
<dbReference type="GO" id="GO:0005524">
    <property type="term" value="F:ATP binding"/>
    <property type="evidence" value="ECO:0007669"/>
    <property type="project" value="UniProtKB-KW"/>
</dbReference>
<evidence type="ECO:0000256" key="7">
    <source>
        <dbReference type="ARBA" id="ARBA00022664"/>
    </source>
</evidence>
<evidence type="ECO:0000256" key="13">
    <source>
        <dbReference type="ARBA" id="ARBA00022840"/>
    </source>
</evidence>
<comment type="catalytic activity">
    <reaction evidence="19">
        <text>a 5'-end (5'-triphosphoguanosine)-(2'-O-methyladenylyl)-adenylyl-cytidylyl-adenosine in mRNA + S-adenosyl-L-methionine = a 5'-end (N(7)-methyl 5'-triphosphoguanosine)-(2'-O-methyladenylyl)-adenylyl-cytidylyl-adenosine in mRNA + S-adenosyl-L-homocysteine</text>
        <dbReference type="Rhea" id="RHEA:65440"/>
        <dbReference type="Rhea" id="RHEA-COMP:16798"/>
        <dbReference type="Rhea" id="RHEA-COMP:16801"/>
        <dbReference type="ChEBI" id="CHEBI:57856"/>
        <dbReference type="ChEBI" id="CHEBI:59789"/>
        <dbReference type="ChEBI" id="CHEBI:156482"/>
        <dbReference type="ChEBI" id="CHEBI:156483"/>
    </reaction>
</comment>
<comment type="catalytic activity">
    <reaction evidence="25">
        <text>a 5'-end (5'-triphosphoguanosine)-adenylyl-adenylyl-cytidylyl-adenosine in mRNA + 2 S-adenosyl-L-methionine = a 5'-end (N(7)-methyl 5'-triphosphoguanosine)-(2'-O-methyladenylyl)-adenylyl-cytidylyl-adenosine in mRNA + 2 S-adenosyl-L-homocysteine + H(+)</text>
        <dbReference type="Rhea" id="RHEA:65376"/>
        <dbReference type="Rhea" id="RHEA-COMP:16797"/>
        <dbReference type="Rhea" id="RHEA-COMP:16798"/>
        <dbReference type="ChEBI" id="CHEBI:15378"/>
        <dbReference type="ChEBI" id="CHEBI:57856"/>
        <dbReference type="ChEBI" id="CHEBI:59789"/>
        <dbReference type="ChEBI" id="CHEBI:156483"/>
        <dbReference type="ChEBI" id="CHEBI:156484"/>
        <dbReference type="EC" id="2.1.1.375"/>
    </reaction>
</comment>
<evidence type="ECO:0000256" key="24">
    <source>
        <dbReference type="ARBA" id="ARBA00047332"/>
    </source>
</evidence>
<evidence type="ECO:0000256" key="23">
    <source>
        <dbReference type="ARBA" id="ARBA00031012"/>
    </source>
</evidence>
<evidence type="ECO:0000259" key="28">
    <source>
        <dbReference type="PROSITE" id="PS51590"/>
    </source>
</evidence>
<dbReference type="Proteomes" id="UP000202577">
    <property type="component" value="Segment"/>
</dbReference>
<dbReference type="PROSITE" id="PS50526">
    <property type="entry name" value="RDRP_SSRNA_NEG_NONSEG"/>
    <property type="match status" value="1"/>
</dbReference>
<dbReference type="GO" id="GO:0003968">
    <property type="term" value="F:RNA-directed RNA polymerase activity"/>
    <property type="evidence" value="ECO:0007669"/>
    <property type="project" value="UniProtKB-KW"/>
</dbReference>
<proteinExistence type="predicted"/>
<evidence type="ECO:0000256" key="9">
    <source>
        <dbReference type="ARBA" id="ARBA00022691"/>
    </source>
</evidence>
<keyword evidence="8" id="KW-0808">Transferase</keyword>
<organism evidence="29 30">
    <name type="scientific">Hubei odonate virus 11</name>
    <dbReference type="NCBI Taxonomy" id="1922992"/>
    <lineage>
        <taxon>Viruses</taxon>
        <taxon>Riboviria</taxon>
        <taxon>Orthornavirae</taxon>
        <taxon>Negarnaviricota</taxon>
        <taxon>Haploviricotina</taxon>
        <taxon>Monjiviricetes</taxon>
        <taxon>Jingchuvirales</taxon>
        <taxon>Chuviridae</taxon>
        <taxon>Odonatavirus</taxon>
        <taxon>Odonatavirus fabricii</taxon>
    </lineage>
</organism>
<feature type="domain" description="Mononegavirus-type SAM-dependent 2'-O-MTase" evidence="28">
    <location>
        <begin position="1748"/>
        <end position="1939"/>
    </location>
</feature>
<dbReference type="InterPro" id="IPR014023">
    <property type="entry name" value="Mononeg_RNA_pol_cat"/>
</dbReference>
<keyword evidence="12" id="KW-0378">Hydrolase</keyword>
<dbReference type="EC" id="2.7.7.48" evidence="2"/>
<dbReference type="Pfam" id="PF14314">
    <property type="entry name" value="Methyltrans_Mon_2nd"/>
    <property type="match status" value="1"/>
</dbReference>
<dbReference type="EC" id="2.1.1.375" evidence="20"/>
<dbReference type="EMBL" id="KX884419">
    <property type="protein sequence ID" value="APG78700.1"/>
    <property type="molecule type" value="Genomic_RNA"/>
</dbReference>
<keyword evidence="5 29" id="KW-0696">RNA-directed RNA polymerase</keyword>
<comment type="subcellular location">
    <subcellularLocation>
        <location evidence="1">Virion</location>
    </subcellularLocation>
</comment>
<comment type="catalytic activity">
    <reaction evidence="24">
        <text>a 5'-end (5'-triphosphoguanosine)-adenylyl-adenylyl-cytidylyl-adenosine in mRNA + S-adenosyl-L-methionine = a 5'-end (5'-triphosphoguanosine)-(2'-O-methyladenylyl)-adenylyl-cytidylyl-adenosine in mRNA + S-adenosyl-L-homocysteine + H(+)</text>
        <dbReference type="Rhea" id="RHEA:65380"/>
        <dbReference type="Rhea" id="RHEA-COMP:16797"/>
        <dbReference type="Rhea" id="RHEA-COMP:16801"/>
        <dbReference type="ChEBI" id="CHEBI:15378"/>
        <dbReference type="ChEBI" id="CHEBI:57856"/>
        <dbReference type="ChEBI" id="CHEBI:59789"/>
        <dbReference type="ChEBI" id="CHEBI:156482"/>
        <dbReference type="ChEBI" id="CHEBI:156484"/>
    </reaction>
</comment>
<dbReference type="EC" id="2.7.7.88" evidence="3"/>
<evidence type="ECO:0000256" key="3">
    <source>
        <dbReference type="ARBA" id="ARBA00012582"/>
    </source>
</evidence>
<feature type="domain" description="RdRp catalytic" evidence="27">
    <location>
        <begin position="592"/>
        <end position="757"/>
    </location>
</feature>
<evidence type="ECO:0000256" key="14">
    <source>
        <dbReference type="ARBA" id="ARBA00022844"/>
    </source>
</evidence>
<accession>A0A1L3KMQ9</accession>
<dbReference type="InterPro" id="IPR025786">
    <property type="entry name" value="Mononega_L_MeTrfase"/>
</dbReference>
<evidence type="ECO:0000256" key="6">
    <source>
        <dbReference type="ARBA" id="ARBA00022603"/>
    </source>
</evidence>
<evidence type="ECO:0000256" key="25">
    <source>
        <dbReference type="ARBA" id="ARBA00047370"/>
    </source>
</evidence>
<name>A0A1L3KMQ9_9VIRU</name>
<dbReference type="GO" id="GO:0004482">
    <property type="term" value="F:mRNA 5'-cap (guanine-N7-)-methyltransferase activity"/>
    <property type="evidence" value="ECO:0007669"/>
    <property type="project" value="InterPro"/>
</dbReference>
<evidence type="ECO:0000256" key="5">
    <source>
        <dbReference type="ARBA" id="ARBA00022484"/>
    </source>
</evidence>
<evidence type="ECO:0000256" key="26">
    <source>
        <dbReference type="ARBA" id="ARBA00048548"/>
    </source>
</evidence>
<dbReference type="Pfam" id="PF00946">
    <property type="entry name" value="Mononeg_RNA_pol"/>
    <property type="match status" value="1"/>
</dbReference>
<dbReference type="Pfam" id="PF14318">
    <property type="entry name" value="Mononeg_mRNAcap"/>
    <property type="match status" value="1"/>
</dbReference>
<evidence type="ECO:0000256" key="18">
    <source>
        <dbReference type="ARBA" id="ARBA00024494"/>
    </source>
</evidence>
<sequence length="2168" mass="247981">MYAQSQTKDYSNKNPFSILGDRKFDTALRASTCLNCKGRLVKNDDTKLNPHDKLLKESFKNIFDDDLVDLLSGNVIQLNQNILPAILIKTLRTVWTKSFSHGWERKTNQIVSNLLSIQSSYHLSNTSQTIKSGFYPQLKTWCDKTTITKEVSRLCEAAWLFEQLITKINQLDLSKPETLNDYKKCSFNIPQIEFKCIWNGRISVIEFNGTYVMVPQSYLILIHNKLCDIISVLVAAQSLNGSGLEDSCYESTVLFIVSLCKDAQRYKSKFIEYMKVLEGIGVGLTLIDVDGPTNDVFLRTLLFELQESYRINVEGTTAFEIMRSASIAFRHELMCLSKIFGHPFVDMQRGSFTIRDNAHKKSSLDSTMIKTCVMNAKRSLIKGHILRYGKWPIVHFKTGCHPALINSCFENADPESIKIRSRYGIVKLDDYDYITIGYNKELSKYDNFLPFLKDRTLSVLRSKVVGFYIEKINEEKPQWEETRVLLHYLMSSKDMVDHVKYITKFENSCDLNELLEYMIIRIVPKEKELKEVFRGFGCQSYFERARRIVQEKAVSEYLDLYYHNQAMTLDYLGLVKKLRSLATIKDAYPGYTPICLVVDSSKWCNMWRSDVVDEVCKETLGPYFGTRLWDHTMHSYQKTLFYVPDEEETYYWYGQDGGIEGLNQYTWTFVYIEMLKTCLGKYVDQIPIQIMCKGDDVRIFLMIPPEILETTTIDEFRQEVLQTMIDNCAKFGHKVNFEESYCSGVYFAFSKQAYCDGIELPQLFRKIQKSHGTSNTFVSSLDEQIGAGFSNCHGSSRVTHASLTPLRIAYFWALYHLKLHYQYRMLNENELTCLLLVPNLLGGFPVINLGNLFVSSESDLLPPFLDIVNHCTRLYPDIAIYLKKFLLVKTIDPRSAFQGLLVDSYSLPISKPTAPGTILRKCLAERLPRLVRHQSVKEIFKLASKEVNEKIEECLFSCNVYNARIMSATFACSPLGYINSLVRRFESGRSVAEALVKVSGRASAERVLLKVISAERSLHEWRIKQLKSKNSFDTDLMTYHDSCPTLWADRIRTTLWGKPVESVTMPPIKHVTFIAQPEEVESNSWAINNHFKFIYNRPIKVLDRYNLPGYQKGGFSPMVGSITRTNLASSSIKLETKNELTQNVQTLLDLTSWVNVTYNDDNGKECKSNYVELIKYILRMYLDVDPETLSVFASVKRSGTIMHHVRAPNYRVAIIPNTLSNIYQCFKGVSNSHDTFRTEGGHYKFNHLQCYCDVVSTLSSNYGYCNNFNLSNGQEFWVVTTDCAHCKTQIMETVLILDQSIIGQLPIGFVKTIAVCDSEAKTIYQAVDLEAPKLQRKISDIRSLNKRLIEYCVLTEHFDEVYLRKVRHTSYIGTNAGNDAGYAHLSSLITHHDAQRVSLTELKKITTQAYVTFLTIYVGDYILSLKVGTTLFDVSAWLSTVKASSHPWYGVIQTIQSLGRLPQVLDALALASMSCDPSCFNDLSKATIYIGQVCYKAYIEGRMYVPPVVIFSAYQILNLSDKVNAQFRYAKHRFCTLSLVPKLNDKDLLRTDNDKYYRVLLMYIYCIYLGTPNEEQINMRLEKMALHSLFTFDWWSHKLIDQDLLLNLMENQSEIDDRVIKRIDEYGTVPYDSVLGDVLDQLEEIEESLTIEFNLSPVDFIYTTYPTCAHRIREEPNIPILPLTSYIRRSHRALCEISPVVQESPHLTWSMRMPKYRNCPRNYVRVPESSLQVPQVHKILLCESEQHRIFSYGSSACNKLLDILLSIGLNKLPPNIKCYNLADGQGGFLALLMNLGVRGEFVFNTLLQEDGIEVYASAALSSVSKQLATIHYGDLNKGFDDLTKSRTCEMLESLISSCNIMTCDAHSSHQTTDQRLRLLSNVITLYLRKRTPMGCLIIKMYTDEVQALSLCAATLTQYCKTVFVCKPISSRTNSELYMVSFNAIADGSNVNYDLSHMCYLPLRSLTNIISKVTALVHTLDAINKDECISVQLDKCLIPRDVKILLDPQYPKLLLNLLGYCCPSGPPSRIVTAVRERMMYVNNVVAGVQAISVSSLKIISDKGGQVLPLQDVNSRRSIQQVFEKWLIAQGFIAVVKKWINRQMRLTLQDCKDNYKLVMEQNCPRRLKLLPITESHFLKDYTTGNFPCNPFGAYMKGVHCALCFLSYINV</sequence>
<evidence type="ECO:0000256" key="11">
    <source>
        <dbReference type="ARBA" id="ARBA00022741"/>
    </source>
</evidence>
<evidence type="ECO:0000256" key="15">
    <source>
        <dbReference type="ARBA" id="ARBA00022953"/>
    </source>
</evidence>
<evidence type="ECO:0000256" key="22">
    <source>
        <dbReference type="ARBA" id="ARBA00030436"/>
    </source>
</evidence>
<reference evidence="29 30" key="1">
    <citation type="journal article" date="2016" name="Nature">
        <title>Redefining the invertebrate RNA virosphere.</title>
        <authorList>
            <person name="Shi M."/>
            <person name="Lin X.D."/>
            <person name="Tian J.H."/>
            <person name="Chen L.J."/>
            <person name="Chen X."/>
            <person name="Li C.X."/>
            <person name="Qin X.C."/>
            <person name="Li J."/>
            <person name="Cao J.P."/>
            <person name="Eden J.S."/>
            <person name="Buchmann J."/>
            <person name="Wang W."/>
            <person name="Xu J."/>
            <person name="Holmes E.C."/>
            <person name="Zhang Y.Z."/>
        </authorList>
    </citation>
    <scope>NUCLEOTIDE SEQUENCE [LARGE SCALE GENOMIC DNA]</scope>
    <source>
        <strain evidence="29 30">QTM161788</strain>
    </source>
</reference>
<evidence type="ECO:0000256" key="12">
    <source>
        <dbReference type="ARBA" id="ARBA00022801"/>
    </source>
</evidence>
<dbReference type="InterPro" id="IPR039530">
    <property type="entry name" value="L_methyltransferase_rhabdo"/>
</dbReference>
<comment type="catalytic activity">
    <reaction evidence="18">
        <text>a 5'-end triphospho-adenylyl-adenylyl-cytidylyl-adenosine in mRNA + GDP + H(+) = a 5'-end (5'-triphosphoguanosine)-adenylyl-adenylyl-cytidylyl-adenosine in mRNA + diphosphate</text>
        <dbReference type="Rhea" id="RHEA:65436"/>
        <dbReference type="Rhea" id="RHEA-COMP:16797"/>
        <dbReference type="Rhea" id="RHEA-COMP:16799"/>
        <dbReference type="ChEBI" id="CHEBI:15378"/>
        <dbReference type="ChEBI" id="CHEBI:33019"/>
        <dbReference type="ChEBI" id="CHEBI:58189"/>
        <dbReference type="ChEBI" id="CHEBI:156484"/>
        <dbReference type="ChEBI" id="CHEBI:156503"/>
        <dbReference type="EC" id="2.7.7.88"/>
    </reaction>
</comment>
<keyword evidence="17" id="KW-0511">Multifunctional enzyme</keyword>
<dbReference type="KEGG" id="vg:30854358"/>
<dbReference type="InterPro" id="IPR029063">
    <property type="entry name" value="SAM-dependent_MTases_sf"/>
</dbReference>
<keyword evidence="6" id="KW-0489">Methyltransferase</keyword>
<evidence type="ECO:0000256" key="21">
    <source>
        <dbReference type="ARBA" id="ARBA00030285"/>
    </source>
</evidence>
<keyword evidence="9" id="KW-0949">S-adenosyl-L-methionine</keyword>
<keyword evidence="10" id="KW-0548">Nucleotidyltransferase</keyword>
<dbReference type="PROSITE" id="PS51590">
    <property type="entry name" value="SAM_MT_MNV_L"/>
    <property type="match status" value="1"/>
</dbReference>
<dbReference type="Gene3D" id="3.40.50.150">
    <property type="entry name" value="Vaccinia Virus protein VP39"/>
    <property type="match status" value="1"/>
</dbReference>
<dbReference type="GO" id="GO:0016787">
    <property type="term" value="F:hydrolase activity"/>
    <property type="evidence" value="ECO:0007669"/>
    <property type="project" value="UniProtKB-KW"/>
</dbReference>